<accession>A0A2P4Y434</accession>
<dbReference type="EMBL" id="NCKW01005682">
    <property type="protein sequence ID" value="POM72543.1"/>
    <property type="molecule type" value="Genomic_DNA"/>
</dbReference>
<feature type="non-terminal residue" evidence="1">
    <location>
        <position position="105"/>
    </location>
</feature>
<dbReference type="Proteomes" id="UP000237271">
    <property type="component" value="Unassembled WGS sequence"/>
</dbReference>
<dbReference type="AlphaFoldDB" id="A0A2P4Y434"/>
<comment type="caution">
    <text evidence="1">The sequence shown here is derived from an EMBL/GenBank/DDBJ whole genome shotgun (WGS) entry which is preliminary data.</text>
</comment>
<keyword evidence="2" id="KW-1185">Reference proteome</keyword>
<evidence type="ECO:0000313" key="1">
    <source>
        <dbReference type="EMBL" id="POM72543.1"/>
    </source>
</evidence>
<dbReference type="OrthoDB" id="113118at2759"/>
<protein>
    <submittedName>
        <fullName evidence="1">Uncharacterized protein</fullName>
    </submittedName>
</protein>
<sequence>MEQFDSAAFAMNTDLSDLLDDFGSVNDTLLSEEVLDLPDLELLLPSDDLDEELLNSLVLEAENEENCSGAMESEEEKEGLTVSVDDPLISMVEEQKTELMTREIK</sequence>
<name>A0A2P4Y434_9STRA</name>
<proteinExistence type="predicted"/>
<evidence type="ECO:0000313" key="2">
    <source>
        <dbReference type="Proteomes" id="UP000237271"/>
    </source>
</evidence>
<reference evidence="1 2" key="1">
    <citation type="journal article" date="2017" name="Genome Biol. Evol.">
        <title>Phytophthora megakarya and P. palmivora, closely related causal agents of cacao black pod rot, underwent increases in genome sizes and gene numbers by different mechanisms.</title>
        <authorList>
            <person name="Ali S.S."/>
            <person name="Shao J."/>
            <person name="Lary D.J."/>
            <person name="Kronmiller B."/>
            <person name="Shen D."/>
            <person name="Strem M.D."/>
            <person name="Amoako-Attah I."/>
            <person name="Akrofi A.Y."/>
            <person name="Begoude B.A."/>
            <person name="Ten Hoopen G.M."/>
            <person name="Coulibaly K."/>
            <person name="Kebe B.I."/>
            <person name="Melnick R.L."/>
            <person name="Guiltinan M.J."/>
            <person name="Tyler B.M."/>
            <person name="Meinhardt L.W."/>
            <person name="Bailey B.A."/>
        </authorList>
    </citation>
    <scope>NUCLEOTIDE SEQUENCE [LARGE SCALE GENOMIC DNA]</scope>
    <source>
        <strain evidence="2">sbr112.9</strain>
    </source>
</reference>
<gene>
    <name evidence="1" type="ORF">PHPALM_10724</name>
</gene>
<organism evidence="1 2">
    <name type="scientific">Phytophthora palmivora</name>
    <dbReference type="NCBI Taxonomy" id="4796"/>
    <lineage>
        <taxon>Eukaryota</taxon>
        <taxon>Sar</taxon>
        <taxon>Stramenopiles</taxon>
        <taxon>Oomycota</taxon>
        <taxon>Peronosporomycetes</taxon>
        <taxon>Peronosporales</taxon>
        <taxon>Peronosporaceae</taxon>
        <taxon>Phytophthora</taxon>
    </lineage>
</organism>